<dbReference type="PROSITE" id="PS50893">
    <property type="entry name" value="ABC_TRANSPORTER_2"/>
    <property type="match status" value="1"/>
</dbReference>
<feature type="domain" description="ABC transporter" evidence="9">
    <location>
        <begin position="6"/>
        <end position="239"/>
    </location>
</feature>
<evidence type="ECO:0000256" key="4">
    <source>
        <dbReference type="ARBA" id="ARBA00022475"/>
    </source>
</evidence>
<evidence type="ECO:0000259" key="9">
    <source>
        <dbReference type="PROSITE" id="PS50893"/>
    </source>
</evidence>
<evidence type="ECO:0000256" key="5">
    <source>
        <dbReference type="ARBA" id="ARBA00022741"/>
    </source>
</evidence>
<evidence type="ECO:0000256" key="6">
    <source>
        <dbReference type="ARBA" id="ARBA00022840"/>
    </source>
</evidence>
<dbReference type="AlphaFoldDB" id="A0A2L2XCR6"/>
<dbReference type="GO" id="GO:0015424">
    <property type="term" value="F:ABC-type amino acid transporter activity"/>
    <property type="evidence" value="ECO:0007669"/>
    <property type="project" value="InterPro"/>
</dbReference>
<proteinExistence type="inferred from homology"/>
<name>A0A2L2XCR6_9FIRM</name>
<dbReference type="Pfam" id="PF00005">
    <property type="entry name" value="ABC_tran"/>
    <property type="match status" value="1"/>
</dbReference>
<evidence type="ECO:0000256" key="1">
    <source>
        <dbReference type="ARBA" id="ARBA00004202"/>
    </source>
</evidence>
<comment type="subcellular location">
    <subcellularLocation>
        <location evidence="1">Cell membrane</location>
        <topology evidence="1">Peripheral membrane protein</topology>
    </subcellularLocation>
</comment>
<accession>A0A2L2XCR6</accession>
<dbReference type="PROSITE" id="PS00211">
    <property type="entry name" value="ABC_TRANSPORTER_1"/>
    <property type="match status" value="1"/>
</dbReference>
<dbReference type="InterPro" id="IPR003439">
    <property type="entry name" value="ABC_transporter-like_ATP-bd"/>
</dbReference>
<dbReference type="GO" id="GO:0016887">
    <property type="term" value="F:ATP hydrolysis activity"/>
    <property type="evidence" value="ECO:0007669"/>
    <property type="project" value="InterPro"/>
</dbReference>
<evidence type="ECO:0000256" key="7">
    <source>
        <dbReference type="ARBA" id="ARBA00022970"/>
    </source>
</evidence>
<dbReference type="InterPro" id="IPR027417">
    <property type="entry name" value="P-loop_NTPase"/>
</dbReference>
<reference evidence="11" key="1">
    <citation type="submission" date="2018-02" db="EMBL/GenBank/DDBJ databases">
        <title>Genome sequence of Desulfocucumis palustris strain NAW-5.</title>
        <authorList>
            <person name="Watanabe M."/>
            <person name="Kojima H."/>
            <person name="Fukui M."/>
        </authorList>
    </citation>
    <scope>NUCLEOTIDE SEQUENCE [LARGE SCALE GENOMIC DNA]</scope>
    <source>
        <strain evidence="11">NAW-5</strain>
    </source>
</reference>
<dbReference type="GO" id="GO:0005524">
    <property type="term" value="F:ATP binding"/>
    <property type="evidence" value="ECO:0007669"/>
    <property type="project" value="UniProtKB-KW"/>
</dbReference>
<comment type="caution">
    <text evidence="10">The sequence shown here is derived from an EMBL/GenBank/DDBJ whole genome shotgun (WGS) entry which is preliminary data.</text>
</comment>
<evidence type="ECO:0000256" key="2">
    <source>
        <dbReference type="ARBA" id="ARBA00005417"/>
    </source>
</evidence>
<evidence type="ECO:0000256" key="8">
    <source>
        <dbReference type="ARBA" id="ARBA00023136"/>
    </source>
</evidence>
<comment type="similarity">
    <text evidence="2">Belongs to the ABC transporter superfamily.</text>
</comment>
<sequence>MGNQILTIAGLNKSFNGVKVLQEINLDVNNREIISIIGPSGSGKSTLLRCICKLECIDSGVILLNGRSIYQKDFAKKPGTKIGMVFQQFNLFPHYTVLENIARPLMTVRRIDKESAIETARTLIRKVKLENKEASFPRQLSGGQMQRVAIARALAMNPDIMLFDEPTSALDPELSGEVFQTIIDLARDGMTMIIVTHEMSFAEEISNRIVFMDHGMVIEEGNPETIFHSPEKERTLSFLKRIRLIS</sequence>
<dbReference type="GO" id="GO:0005886">
    <property type="term" value="C:plasma membrane"/>
    <property type="evidence" value="ECO:0007669"/>
    <property type="project" value="UniProtKB-SubCell"/>
</dbReference>
<keyword evidence="3" id="KW-0813">Transport</keyword>
<gene>
    <name evidence="10" type="ORF">DCCM_2905</name>
</gene>
<dbReference type="SMART" id="SM00382">
    <property type="entry name" value="AAA"/>
    <property type="match status" value="1"/>
</dbReference>
<protein>
    <submittedName>
        <fullName evidence="10">Glutamine transport ATP-binding protein GlnQ</fullName>
    </submittedName>
</protein>
<dbReference type="PANTHER" id="PTHR43166">
    <property type="entry name" value="AMINO ACID IMPORT ATP-BINDING PROTEIN"/>
    <property type="match status" value="1"/>
</dbReference>
<keyword evidence="8" id="KW-0472">Membrane</keyword>
<keyword evidence="6 10" id="KW-0067">ATP-binding</keyword>
<keyword evidence="4" id="KW-1003">Cell membrane</keyword>
<keyword evidence="11" id="KW-1185">Reference proteome</keyword>
<dbReference type="InterPro" id="IPR050086">
    <property type="entry name" value="MetN_ABC_transporter-like"/>
</dbReference>
<dbReference type="EMBL" id="BFAV01000119">
    <property type="protein sequence ID" value="GBF33794.1"/>
    <property type="molecule type" value="Genomic_DNA"/>
</dbReference>
<evidence type="ECO:0000256" key="3">
    <source>
        <dbReference type="ARBA" id="ARBA00022448"/>
    </source>
</evidence>
<organism evidence="10 11">
    <name type="scientific">Desulfocucumis palustris</name>
    <dbReference type="NCBI Taxonomy" id="1898651"/>
    <lineage>
        <taxon>Bacteria</taxon>
        <taxon>Bacillati</taxon>
        <taxon>Bacillota</taxon>
        <taxon>Clostridia</taxon>
        <taxon>Eubacteriales</taxon>
        <taxon>Desulfocucumaceae</taxon>
        <taxon>Desulfocucumis</taxon>
    </lineage>
</organism>
<dbReference type="PIRSF" id="PIRSF039085">
    <property type="entry name" value="ABC_ATPase_HisP"/>
    <property type="match status" value="1"/>
</dbReference>
<evidence type="ECO:0000313" key="11">
    <source>
        <dbReference type="Proteomes" id="UP000239549"/>
    </source>
</evidence>
<keyword evidence="5" id="KW-0547">Nucleotide-binding</keyword>
<dbReference type="InterPro" id="IPR017871">
    <property type="entry name" value="ABC_transporter-like_CS"/>
</dbReference>
<dbReference type="Proteomes" id="UP000239549">
    <property type="component" value="Unassembled WGS sequence"/>
</dbReference>
<keyword evidence="7" id="KW-0029">Amino-acid transport</keyword>
<evidence type="ECO:0000313" key="10">
    <source>
        <dbReference type="EMBL" id="GBF33794.1"/>
    </source>
</evidence>
<dbReference type="InterPro" id="IPR003593">
    <property type="entry name" value="AAA+_ATPase"/>
</dbReference>
<dbReference type="Gene3D" id="3.40.50.300">
    <property type="entry name" value="P-loop containing nucleotide triphosphate hydrolases"/>
    <property type="match status" value="1"/>
</dbReference>
<dbReference type="SUPFAM" id="SSF52540">
    <property type="entry name" value="P-loop containing nucleoside triphosphate hydrolases"/>
    <property type="match status" value="1"/>
</dbReference>
<dbReference type="PANTHER" id="PTHR43166:SF9">
    <property type="entry name" value="GLUTAMATE_ASPARTATE IMPORT ATP-BINDING PROTEIN GLTL"/>
    <property type="match status" value="1"/>
</dbReference>
<dbReference type="InterPro" id="IPR030679">
    <property type="entry name" value="ABC_ATPase_HisP-typ"/>
</dbReference>